<dbReference type="InterPro" id="IPR032466">
    <property type="entry name" value="Metal_Hydrolase"/>
</dbReference>
<gene>
    <name evidence="12" type="ORF">BGZ96_004813</name>
</gene>
<evidence type="ECO:0000259" key="11">
    <source>
        <dbReference type="Pfam" id="PF01979"/>
    </source>
</evidence>
<evidence type="ECO:0000256" key="3">
    <source>
        <dbReference type="ARBA" id="ARBA00006745"/>
    </source>
</evidence>
<dbReference type="Pfam" id="PF12024">
    <property type="entry name" value="DUF3512"/>
    <property type="match status" value="1"/>
</dbReference>
<dbReference type="Gene3D" id="3.20.20.140">
    <property type="entry name" value="Metal-dependent hydrolases"/>
    <property type="match status" value="1"/>
</dbReference>
<dbReference type="EMBL" id="JAAAIM010000223">
    <property type="protein sequence ID" value="KAG0291819.1"/>
    <property type="molecule type" value="Genomic_DNA"/>
</dbReference>
<feature type="region of interest" description="Disordered" evidence="9">
    <location>
        <begin position="959"/>
        <end position="992"/>
    </location>
</feature>
<dbReference type="SUPFAM" id="SSF55315">
    <property type="entry name" value="L30e-like"/>
    <property type="match status" value="1"/>
</dbReference>
<keyword evidence="8" id="KW-0862">Zinc</keyword>
<keyword evidence="7" id="KW-0378">Hydrolase</keyword>
<organism evidence="12 13">
    <name type="scientific">Linnemannia gamsii</name>
    <dbReference type="NCBI Taxonomy" id="64522"/>
    <lineage>
        <taxon>Eukaryota</taxon>
        <taxon>Fungi</taxon>
        <taxon>Fungi incertae sedis</taxon>
        <taxon>Mucoromycota</taxon>
        <taxon>Mortierellomycotina</taxon>
        <taxon>Mortierellomycetes</taxon>
        <taxon>Mortierellales</taxon>
        <taxon>Mortierellaceae</taxon>
        <taxon>Linnemannia</taxon>
    </lineage>
</organism>
<feature type="domain" description="Ribosomal protein eL8/eL30/eS12/Gadd45" evidence="10">
    <location>
        <begin position="1067"/>
        <end position="1158"/>
    </location>
</feature>
<evidence type="ECO:0000256" key="2">
    <source>
        <dbReference type="ARBA" id="ARBA00004984"/>
    </source>
</evidence>
<dbReference type="InterPro" id="IPR000231">
    <property type="entry name" value="Ribosomal_eL30"/>
</dbReference>
<comment type="cofactor">
    <cofactor evidence="1">
        <name>Zn(2+)</name>
        <dbReference type="ChEBI" id="CHEBI:29105"/>
    </cofactor>
</comment>
<dbReference type="HAMAP" id="MF_00481">
    <property type="entry name" value="Ribosomal_eL30"/>
    <property type="match status" value="1"/>
</dbReference>
<evidence type="ECO:0000256" key="1">
    <source>
        <dbReference type="ARBA" id="ARBA00001947"/>
    </source>
</evidence>
<dbReference type="SUPFAM" id="SSF51556">
    <property type="entry name" value="Metallo-dependent hydrolases"/>
    <property type="match status" value="1"/>
</dbReference>
<dbReference type="NCBIfam" id="NF002172">
    <property type="entry name" value="PRK01018.1"/>
    <property type="match status" value="1"/>
</dbReference>
<sequence>MSSFDSSISKVFYGTFIHSVSIKEIEFVSNGLLFVSTHGRIAKIVRNVPNDQFRGALDGVAESKVVRLNEDQFVIPGFVDSHIHAPQYAYCGNGHDIPLLNWLDTLTFPHEAKFKDANYARRIYTKAVARSLRNGTTSACWFATIHLDATKELVKVIEEQGQRAYVGKVNMNQNSPEFLRETIQSSIADTRAFIEYVKAINDVQGLDTKPLVTPIITPRFAISCTSDLLTELGKLVAEYDIPVQSHLCENLNEIEFTKSLFPNSSDYTSVYADHGLLTHRSIMAHCVHMKDEELQLMKAKRAGISHCASSNFNIKSGLANVRKMLDMDLKVGLGTDVAGGFSSSILDAFRAARTCSIARSPDDSLLIPELFYLATVGGARVMELEDTIGNFEVGKEFDAILVNTAAKGSPLDVFEHDTIHTKFEKYLFVGDDRNNEKVFRSIYTTGETMAEITSVNGTHSTEGEKKRKSHPSPLPEGPGSIALTTEPKRPKTGDITESSLPQKNTEVTQVEFNDILASILQVAQDYDKYNVLTTVITTSVNGETVEHSIATVRSKLAEAQYTNVFAFKDDFANICQLAINTNGQSPEKKEFARKLLQIVSAHVSDKSHYTIRSHGKKVRSREESQAATPERSGNVALFQRGPEGFVFSSKANVKEDSLEPDVAKSVVVPTASATNPPTLHDINTKPRSMSRLSDQDKKKTAGVEYCKYTPFTSFAPFIDSSNAELNAEDTAKAYTAIQAKYANKLSKTTKETEEQRTAKTQLTSILDIAKQYQDQEKIADLNETDLAFLSDDGLDVKSLLQIAKATRANQEDLSPVEAIQRNATLLYELYKLQEDRFGSKDQTVGAREMEIAASLRNSLLDMANQIAPSSLVTLEAIEDAMRRIPYKDPSFVGTLPATKPFAFPSNSTRNGLPPTATGYPVHNPVGHKRPLPPTTIIPSVSVSPHVNMTGGYPNVPQPTHHAYTVPQQPTHQKTYSRPRSANTTTSTFSTSAPAAPLQVSANGDVTFKKNFHTLVTVSGGTPSHWRRNDSQIPCANCRTLVSPIWRLGKYSAMAPINKKKVKSGEGINSRLALVMKSGKYQLGYKSTLKTLRLGKSKLVILSGNCPPLRKSEIEYYAMLSKTGVHHYTGTNVELGTACGKYFRVGVLSITDAGDSDIIAKTEA</sequence>
<dbReference type="PANTHER" id="PTHR11271:SF6">
    <property type="entry name" value="GUANINE DEAMINASE"/>
    <property type="match status" value="1"/>
</dbReference>
<protein>
    <recommendedName>
        <fullName evidence="5">guanine deaminase</fullName>
        <ecNumber evidence="5">3.5.4.3</ecNumber>
    </recommendedName>
</protein>
<evidence type="ECO:0000313" key="12">
    <source>
        <dbReference type="EMBL" id="KAG0291819.1"/>
    </source>
</evidence>
<evidence type="ECO:0000256" key="8">
    <source>
        <dbReference type="ARBA" id="ARBA00022833"/>
    </source>
</evidence>
<keyword evidence="13" id="KW-1185">Reference proteome</keyword>
<dbReference type="PROSITE" id="PS00993">
    <property type="entry name" value="RIBOSOMAL_L30E_2"/>
    <property type="match status" value="1"/>
</dbReference>
<dbReference type="InterPro" id="IPR014311">
    <property type="entry name" value="Guanine_deaminase"/>
</dbReference>
<dbReference type="InterPro" id="IPR021900">
    <property type="entry name" value="DUF3512"/>
</dbReference>
<dbReference type="InterPro" id="IPR006680">
    <property type="entry name" value="Amidohydro-rel"/>
</dbReference>
<comment type="similarity">
    <text evidence="4">Belongs to the eukaryotic ribosomal protein eL30 family.</text>
</comment>
<dbReference type="InterPro" id="IPR022991">
    <property type="entry name" value="Ribosomal_eL30_CS"/>
</dbReference>
<dbReference type="PROSITE" id="PS00709">
    <property type="entry name" value="RIBOSOMAL_L30E_1"/>
    <property type="match status" value="1"/>
</dbReference>
<dbReference type="InterPro" id="IPR004038">
    <property type="entry name" value="Ribosomal_eL8/eL30/eS12/Gad45"/>
</dbReference>
<dbReference type="Pfam" id="PF01979">
    <property type="entry name" value="Amidohydro_1"/>
    <property type="match status" value="1"/>
</dbReference>
<reference evidence="12 13" key="1">
    <citation type="journal article" date="2020" name="Fungal Divers.">
        <title>Resolving the Mortierellaceae phylogeny through synthesis of multi-gene phylogenetics and phylogenomics.</title>
        <authorList>
            <person name="Vandepol N."/>
            <person name="Liber J."/>
            <person name="Desiro A."/>
            <person name="Na H."/>
            <person name="Kennedy M."/>
            <person name="Barry K."/>
            <person name="Grigoriev I.V."/>
            <person name="Miller A.N."/>
            <person name="O'Donnell K."/>
            <person name="Stajich J.E."/>
            <person name="Bonito G."/>
        </authorList>
    </citation>
    <scope>NUCLEOTIDE SEQUENCE [LARGE SCALE GENOMIC DNA]</scope>
    <source>
        <strain evidence="12 13">AD045</strain>
    </source>
</reference>
<feature type="compositionally biased region" description="Basic residues" evidence="9">
    <location>
        <begin position="609"/>
        <end position="619"/>
    </location>
</feature>
<dbReference type="NCBIfam" id="TIGR02967">
    <property type="entry name" value="guan_deamin"/>
    <property type="match status" value="1"/>
</dbReference>
<dbReference type="Gene3D" id="3.30.1330.30">
    <property type="match status" value="1"/>
</dbReference>
<dbReference type="InterPro" id="IPR029064">
    <property type="entry name" value="Ribosomal_eL30-like_sf"/>
</dbReference>
<feature type="region of interest" description="Disordered" evidence="9">
    <location>
        <begin position="453"/>
        <end position="499"/>
    </location>
</feature>
<feature type="compositionally biased region" description="Polar residues" evidence="9">
    <location>
        <begin position="965"/>
        <end position="979"/>
    </location>
</feature>
<evidence type="ECO:0000256" key="9">
    <source>
        <dbReference type="SAM" id="MobiDB-lite"/>
    </source>
</evidence>
<feature type="compositionally biased region" description="Low complexity" evidence="9">
    <location>
        <begin position="980"/>
        <end position="992"/>
    </location>
</feature>
<evidence type="ECO:0000256" key="5">
    <source>
        <dbReference type="ARBA" id="ARBA00012781"/>
    </source>
</evidence>
<comment type="similarity">
    <text evidence="3">Belongs to the metallo-dependent hydrolases superfamily. ATZ/TRZ family.</text>
</comment>
<feature type="domain" description="Amidohydrolase-related" evidence="11">
    <location>
        <begin position="73"/>
        <end position="409"/>
    </location>
</feature>
<keyword evidence="6" id="KW-0479">Metal-binding</keyword>
<dbReference type="InterPro" id="IPR051607">
    <property type="entry name" value="Metallo-dep_hydrolases"/>
</dbReference>
<evidence type="ECO:0000259" key="10">
    <source>
        <dbReference type="Pfam" id="PF01248"/>
    </source>
</evidence>
<dbReference type="InterPro" id="IPR011059">
    <property type="entry name" value="Metal-dep_hydrolase_composite"/>
</dbReference>
<feature type="region of interest" description="Disordered" evidence="9">
    <location>
        <begin position="608"/>
        <end position="633"/>
    </location>
</feature>
<accession>A0ABQ7K549</accession>
<dbReference type="PANTHER" id="PTHR11271">
    <property type="entry name" value="GUANINE DEAMINASE"/>
    <property type="match status" value="1"/>
</dbReference>
<evidence type="ECO:0000313" key="13">
    <source>
        <dbReference type="Proteomes" id="UP001194696"/>
    </source>
</evidence>
<proteinExistence type="inferred from homology"/>
<dbReference type="Proteomes" id="UP001194696">
    <property type="component" value="Unassembled WGS sequence"/>
</dbReference>
<dbReference type="Pfam" id="PF01248">
    <property type="entry name" value="Ribosomal_L7Ae"/>
    <property type="match status" value="1"/>
</dbReference>
<evidence type="ECO:0000256" key="4">
    <source>
        <dbReference type="ARBA" id="ARBA00007326"/>
    </source>
</evidence>
<comment type="caution">
    <text evidence="12">The sequence shown here is derived from an EMBL/GenBank/DDBJ whole genome shotgun (WGS) entry which is preliminary data.</text>
</comment>
<evidence type="ECO:0000256" key="7">
    <source>
        <dbReference type="ARBA" id="ARBA00022801"/>
    </source>
</evidence>
<evidence type="ECO:0000256" key="6">
    <source>
        <dbReference type="ARBA" id="ARBA00022723"/>
    </source>
</evidence>
<comment type="pathway">
    <text evidence="2">Purine metabolism; guanine degradation; xanthine from guanine: step 1/1.</text>
</comment>
<feature type="region of interest" description="Disordered" evidence="9">
    <location>
        <begin position="671"/>
        <end position="696"/>
    </location>
</feature>
<name>A0ABQ7K549_9FUNG</name>
<dbReference type="EC" id="3.5.4.3" evidence="5"/>
<dbReference type="Gene3D" id="2.30.40.10">
    <property type="entry name" value="Urease, subunit C, domain 1"/>
    <property type="match status" value="1"/>
</dbReference>